<keyword evidence="3" id="KW-1185">Reference proteome</keyword>
<evidence type="ECO:0000313" key="2">
    <source>
        <dbReference type="EMBL" id="KAF2879797.1"/>
    </source>
</evidence>
<feature type="domain" description="HAT C-terminal dimerisation" evidence="1">
    <location>
        <begin position="205"/>
        <end position="257"/>
    </location>
</feature>
<evidence type="ECO:0000313" key="3">
    <source>
        <dbReference type="Proteomes" id="UP000801492"/>
    </source>
</evidence>
<accession>A0A8K0C6M5</accession>
<dbReference type="SUPFAM" id="SSF53098">
    <property type="entry name" value="Ribonuclease H-like"/>
    <property type="match status" value="1"/>
</dbReference>
<proteinExistence type="predicted"/>
<dbReference type="PANTHER" id="PTHR46289">
    <property type="entry name" value="52 KDA REPRESSOR OF THE INHIBITOR OF THE PROTEIN KINASE-LIKE PROTEIN-RELATED"/>
    <property type="match status" value="1"/>
</dbReference>
<protein>
    <recommendedName>
        <fullName evidence="1">HAT C-terminal dimerisation domain-containing protein</fullName>
    </recommendedName>
</protein>
<dbReference type="EMBL" id="VTPC01091070">
    <property type="protein sequence ID" value="KAF2879797.1"/>
    <property type="molecule type" value="Genomic_DNA"/>
</dbReference>
<dbReference type="InterPro" id="IPR052958">
    <property type="entry name" value="IFN-induced_PKR_regulator"/>
</dbReference>
<dbReference type="Pfam" id="PF05699">
    <property type="entry name" value="Dimer_Tnp_hAT"/>
    <property type="match status" value="1"/>
</dbReference>
<dbReference type="PANTHER" id="PTHR46289:SF14">
    <property type="entry name" value="DUF4371 DOMAIN-CONTAINING PROTEIN"/>
    <property type="match status" value="1"/>
</dbReference>
<name>A0A8K0C6M5_IGNLU</name>
<dbReference type="GO" id="GO:0046983">
    <property type="term" value="F:protein dimerization activity"/>
    <property type="evidence" value="ECO:0007669"/>
    <property type="project" value="InterPro"/>
</dbReference>
<organism evidence="2 3">
    <name type="scientific">Ignelater luminosus</name>
    <name type="common">Cucubano</name>
    <name type="synonym">Pyrophorus luminosus</name>
    <dbReference type="NCBI Taxonomy" id="2038154"/>
    <lineage>
        <taxon>Eukaryota</taxon>
        <taxon>Metazoa</taxon>
        <taxon>Ecdysozoa</taxon>
        <taxon>Arthropoda</taxon>
        <taxon>Hexapoda</taxon>
        <taxon>Insecta</taxon>
        <taxon>Pterygota</taxon>
        <taxon>Neoptera</taxon>
        <taxon>Endopterygota</taxon>
        <taxon>Coleoptera</taxon>
        <taxon>Polyphaga</taxon>
        <taxon>Elateriformia</taxon>
        <taxon>Elateroidea</taxon>
        <taxon>Elateridae</taxon>
        <taxon>Agrypninae</taxon>
        <taxon>Pyrophorini</taxon>
        <taxon>Ignelater</taxon>
    </lineage>
</organism>
<dbReference type="Proteomes" id="UP000801492">
    <property type="component" value="Unassembled WGS sequence"/>
</dbReference>
<comment type="caution">
    <text evidence="2">The sequence shown here is derived from an EMBL/GenBank/DDBJ whole genome shotgun (WGS) entry which is preliminary data.</text>
</comment>
<gene>
    <name evidence="2" type="ORF">ILUMI_26372</name>
</gene>
<dbReference type="InterPro" id="IPR008906">
    <property type="entry name" value="HATC_C_dom"/>
</dbReference>
<dbReference type="AlphaFoldDB" id="A0A8K0C6M5"/>
<sequence length="268" mass="30839">MDRTSPSSKNASLLTSIQQFDFVLPWTVTVAVFEITVSLSQQLQAVALNLNLCYEMVDSVIRKLERYRGTKYENIFQETCRIVEPLDIPVQAPRTAKRSIHPLNIKAPDAKEYYRLNLFLPFIDFVLGQLRSRFSREHFSILDLFTLIPSAIVKTENLTSVVAAAHVYSSDLPHPLSLSKEISLWKELWRDREHLPQTTAEAHQETNEFFPNIKILLQILRTLPVSTCSVERSFSLLKLIKSYLRTTMAEDRLMNLQKVIRGDSLCVK</sequence>
<dbReference type="OrthoDB" id="6601747at2759"/>
<evidence type="ECO:0000259" key="1">
    <source>
        <dbReference type="Pfam" id="PF05699"/>
    </source>
</evidence>
<reference evidence="2" key="1">
    <citation type="submission" date="2019-08" db="EMBL/GenBank/DDBJ databases">
        <title>The genome of the North American firefly Photinus pyralis.</title>
        <authorList>
            <consortium name="Photinus pyralis genome working group"/>
            <person name="Fallon T.R."/>
            <person name="Sander Lower S.E."/>
            <person name="Weng J.-K."/>
        </authorList>
    </citation>
    <scope>NUCLEOTIDE SEQUENCE</scope>
    <source>
        <strain evidence="2">TRF0915ILg1</strain>
        <tissue evidence="2">Whole body</tissue>
    </source>
</reference>
<dbReference type="InterPro" id="IPR012337">
    <property type="entry name" value="RNaseH-like_sf"/>
</dbReference>